<keyword evidence="2" id="KW-1185">Reference proteome</keyword>
<accession>A0ABQ2DK40</accession>
<gene>
    <name evidence="1" type="ORF">GCM10007173_17120</name>
</gene>
<dbReference type="EMBL" id="BMKX01000003">
    <property type="protein sequence ID" value="GGJ58961.1"/>
    <property type="molecule type" value="Genomic_DNA"/>
</dbReference>
<dbReference type="RefSeq" id="WP_188685072.1">
    <property type="nucleotide sequence ID" value="NZ_BMKX01000003.1"/>
</dbReference>
<name>A0ABQ2DK40_9MICC</name>
<organism evidence="1 2">
    <name type="scientific">Glutamicibacter ardleyensis</name>
    <dbReference type="NCBI Taxonomy" id="225894"/>
    <lineage>
        <taxon>Bacteria</taxon>
        <taxon>Bacillati</taxon>
        <taxon>Actinomycetota</taxon>
        <taxon>Actinomycetes</taxon>
        <taxon>Micrococcales</taxon>
        <taxon>Micrococcaceae</taxon>
        <taxon>Glutamicibacter</taxon>
    </lineage>
</organism>
<dbReference type="Proteomes" id="UP000606115">
    <property type="component" value="Unassembled WGS sequence"/>
</dbReference>
<evidence type="ECO:0000313" key="1">
    <source>
        <dbReference type="EMBL" id="GGJ58961.1"/>
    </source>
</evidence>
<reference evidence="2" key="1">
    <citation type="journal article" date="2019" name="Int. J. Syst. Evol. Microbiol.">
        <title>The Global Catalogue of Microorganisms (GCM) 10K type strain sequencing project: providing services to taxonomists for standard genome sequencing and annotation.</title>
        <authorList>
            <consortium name="The Broad Institute Genomics Platform"/>
            <consortium name="The Broad Institute Genome Sequencing Center for Infectious Disease"/>
            <person name="Wu L."/>
            <person name="Ma J."/>
        </authorList>
    </citation>
    <scope>NUCLEOTIDE SEQUENCE [LARGE SCALE GENOMIC DNA]</scope>
    <source>
        <strain evidence="2">CGMCC 1.3685</strain>
    </source>
</reference>
<comment type="caution">
    <text evidence="1">The sequence shown here is derived from an EMBL/GenBank/DDBJ whole genome shotgun (WGS) entry which is preliminary data.</text>
</comment>
<evidence type="ECO:0000313" key="2">
    <source>
        <dbReference type="Proteomes" id="UP000606115"/>
    </source>
</evidence>
<protein>
    <submittedName>
        <fullName evidence="1">Uncharacterized protein</fullName>
    </submittedName>
</protein>
<dbReference type="GeneID" id="303304082"/>
<proteinExistence type="predicted"/>
<sequence length="83" mass="9414">MATIDYEAQRQLEYAVACLNGLNPRTTLRGSLHIDYEANVITAEEIIVDNFAMLFGNGKPEIKTRIVTREIIALPHQLRGMRK</sequence>